<organism evidence="6 7">
    <name type="scientific">Nitratireductor arenosus</name>
    <dbReference type="NCBI Taxonomy" id="2682096"/>
    <lineage>
        <taxon>Bacteria</taxon>
        <taxon>Pseudomonadati</taxon>
        <taxon>Pseudomonadota</taxon>
        <taxon>Alphaproteobacteria</taxon>
        <taxon>Hyphomicrobiales</taxon>
        <taxon>Phyllobacteriaceae</taxon>
        <taxon>Nitratireductor</taxon>
    </lineage>
</organism>
<dbReference type="EMBL" id="WPHG01000004">
    <property type="protein sequence ID" value="MVA99111.1"/>
    <property type="molecule type" value="Genomic_DNA"/>
</dbReference>
<keyword evidence="7" id="KW-1185">Reference proteome</keyword>
<feature type="transmembrane region" description="Helical" evidence="5">
    <location>
        <begin position="104"/>
        <end position="122"/>
    </location>
</feature>
<evidence type="ECO:0000313" key="7">
    <source>
        <dbReference type="Proteomes" id="UP000463224"/>
    </source>
</evidence>
<evidence type="ECO:0000256" key="1">
    <source>
        <dbReference type="ARBA" id="ARBA00004141"/>
    </source>
</evidence>
<proteinExistence type="predicted"/>
<dbReference type="GO" id="GO:0016020">
    <property type="term" value="C:membrane"/>
    <property type="evidence" value="ECO:0007669"/>
    <property type="project" value="UniProtKB-SubCell"/>
</dbReference>
<keyword evidence="3 5" id="KW-1133">Transmembrane helix</keyword>
<dbReference type="Pfam" id="PF07681">
    <property type="entry name" value="DoxX"/>
    <property type="match status" value="1"/>
</dbReference>
<keyword evidence="4 5" id="KW-0472">Membrane</keyword>
<reference evidence="6 7" key="1">
    <citation type="submission" date="2019-12" db="EMBL/GenBank/DDBJ databases">
        <title>Nitratireductor arenosus sp. nov., Isolated from sea sand, Jeju island, South Korea.</title>
        <authorList>
            <person name="Kim W."/>
        </authorList>
    </citation>
    <scope>NUCLEOTIDE SEQUENCE [LARGE SCALE GENOMIC DNA]</scope>
    <source>
        <strain evidence="6 7">CAU 1489</strain>
    </source>
</reference>
<evidence type="ECO:0000256" key="3">
    <source>
        <dbReference type="ARBA" id="ARBA00022989"/>
    </source>
</evidence>
<evidence type="ECO:0000256" key="4">
    <source>
        <dbReference type="ARBA" id="ARBA00023136"/>
    </source>
</evidence>
<feature type="transmembrane region" description="Helical" evidence="5">
    <location>
        <begin position="12"/>
        <end position="29"/>
    </location>
</feature>
<dbReference type="InterPro" id="IPR032808">
    <property type="entry name" value="DoxX"/>
</dbReference>
<evidence type="ECO:0000313" key="6">
    <source>
        <dbReference type="EMBL" id="MVA99111.1"/>
    </source>
</evidence>
<sequence length="123" mass="12911">MSIAFLSLAEPAGRLLIGGVFVFAGWRNIRAFPILAGVIAARGLPFAPVLLRAAIALQLGAGALVIAGMWLMPAALALIAFLMAATYLFHNFWDYQGLDRTNRINGLASNVALVGSFLLVAAG</sequence>
<dbReference type="Proteomes" id="UP000463224">
    <property type="component" value="Unassembled WGS sequence"/>
</dbReference>
<dbReference type="AlphaFoldDB" id="A0A844QMM7"/>
<evidence type="ECO:0000256" key="2">
    <source>
        <dbReference type="ARBA" id="ARBA00022692"/>
    </source>
</evidence>
<gene>
    <name evidence="6" type="ORF">GN330_17825</name>
</gene>
<accession>A0A844QMM7</accession>
<comment type="subcellular location">
    <subcellularLocation>
        <location evidence="1">Membrane</location>
        <topology evidence="1">Multi-pass membrane protein</topology>
    </subcellularLocation>
</comment>
<protein>
    <submittedName>
        <fullName evidence="6">DoxX family membrane protein</fullName>
    </submittedName>
</protein>
<name>A0A844QMM7_9HYPH</name>
<comment type="caution">
    <text evidence="6">The sequence shown here is derived from an EMBL/GenBank/DDBJ whole genome shotgun (WGS) entry which is preliminary data.</text>
</comment>
<keyword evidence="2 5" id="KW-0812">Transmembrane</keyword>
<dbReference type="RefSeq" id="WP_156714068.1">
    <property type="nucleotide sequence ID" value="NZ_WPHG01000004.1"/>
</dbReference>
<feature type="transmembrane region" description="Helical" evidence="5">
    <location>
        <begin position="74"/>
        <end position="92"/>
    </location>
</feature>
<evidence type="ECO:0000256" key="5">
    <source>
        <dbReference type="SAM" id="Phobius"/>
    </source>
</evidence>